<dbReference type="GO" id="GO:0050482">
    <property type="term" value="P:arachidonate secretion"/>
    <property type="evidence" value="ECO:0007669"/>
    <property type="project" value="InterPro"/>
</dbReference>
<evidence type="ECO:0000313" key="1">
    <source>
        <dbReference type="EMBL" id="PQJ96400.1"/>
    </source>
</evidence>
<dbReference type="Gene3D" id="1.20.90.10">
    <property type="entry name" value="Phospholipase A2 domain"/>
    <property type="match status" value="1"/>
</dbReference>
<sequence length="135" mass="14845">MLHFFTRLTTFITLLFLMALFPINAAHAFKCLPIYGNWCGPGHPSGMALPPIDIFDAACMRHDLCTAAPIPETVCDRTFVNELHLLAAQTGYLPRSLQWAEYVLRLKSGGGWGGMPTPMPGDAMGMMSSILTPCW</sequence>
<dbReference type="InterPro" id="IPR036444">
    <property type="entry name" value="PLipase_A2_dom_sf"/>
</dbReference>
<dbReference type="AlphaFoldDB" id="A0A2S7XRQ1"/>
<organism evidence="1 2">
    <name type="scientific">Chromatium okenii</name>
    <dbReference type="NCBI Taxonomy" id="61644"/>
    <lineage>
        <taxon>Bacteria</taxon>
        <taxon>Pseudomonadati</taxon>
        <taxon>Pseudomonadota</taxon>
        <taxon>Gammaproteobacteria</taxon>
        <taxon>Chromatiales</taxon>
        <taxon>Chromatiaceae</taxon>
        <taxon>Chromatium</taxon>
    </lineage>
</organism>
<dbReference type="Proteomes" id="UP000239936">
    <property type="component" value="Unassembled WGS sequence"/>
</dbReference>
<accession>A0A2S7XRQ1</accession>
<dbReference type="RefSeq" id="WP_105074023.1">
    <property type="nucleotide sequence ID" value="NZ_JAFLKP010000372.1"/>
</dbReference>
<protein>
    <recommendedName>
        <fullName evidence="3">Phospholipase</fullName>
    </recommendedName>
</protein>
<comment type="caution">
    <text evidence="1">The sequence shown here is derived from an EMBL/GenBank/DDBJ whole genome shotgun (WGS) entry which is preliminary data.</text>
</comment>
<dbReference type="GO" id="GO:0004623">
    <property type="term" value="F:phospholipase A2 activity"/>
    <property type="evidence" value="ECO:0007669"/>
    <property type="project" value="InterPro"/>
</dbReference>
<evidence type="ECO:0008006" key="3">
    <source>
        <dbReference type="Google" id="ProtNLM"/>
    </source>
</evidence>
<keyword evidence="2" id="KW-1185">Reference proteome</keyword>
<dbReference type="GO" id="GO:0006644">
    <property type="term" value="P:phospholipid metabolic process"/>
    <property type="evidence" value="ECO:0007669"/>
    <property type="project" value="InterPro"/>
</dbReference>
<dbReference type="EMBL" id="PPGH01000035">
    <property type="protein sequence ID" value="PQJ96400.1"/>
    <property type="molecule type" value="Genomic_DNA"/>
</dbReference>
<dbReference type="OrthoDB" id="8087013at2"/>
<proteinExistence type="predicted"/>
<dbReference type="SUPFAM" id="SSF48619">
    <property type="entry name" value="Phospholipase A2, PLA2"/>
    <property type="match status" value="1"/>
</dbReference>
<evidence type="ECO:0000313" key="2">
    <source>
        <dbReference type="Proteomes" id="UP000239936"/>
    </source>
</evidence>
<gene>
    <name evidence="1" type="ORF">CXB77_09705</name>
</gene>
<name>A0A2S7XRQ1_9GAMM</name>
<reference evidence="1 2" key="1">
    <citation type="submission" date="2018-01" db="EMBL/GenBank/DDBJ databases">
        <title>The complete genome sequence of Chromatium okenii LaCa, a purple sulfur bacterium with a turbulent life.</title>
        <authorList>
            <person name="Luedin S.M."/>
            <person name="Liechti N."/>
            <person name="Storelli N."/>
            <person name="Danza F."/>
            <person name="Wittwer M."/>
            <person name="Pothier J.F."/>
            <person name="Tonolla M.A."/>
        </authorList>
    </citation>
    <scope>NUCLEOTIDE SEQUENCE [LARGE SCALE GENOMIC DNA]</scope>
    <source>
        <strain evidence="1 2">LaCa</strain>
    </source>
</reference>